<organism evidence="1">
    <name type="scientific">uncultured Nocardioidaceae bacterium</name>
    <dbReference type="NCBI Taxonomy" id="253824"/>
    <lineage>
        <taxon>Bacteria</taxon>
        <taxon>Bacillati</taxon>
        <taxon>Actinomycetota</taxon>
        <taxon>Actinomycetes</taxon>
        <taxon>Propionibacteriales</taxon>
        <taxon>Nocardioidaceae</taxon>
        <taxon>environmental samples</taxon>
    </lineage>
</organism>
<gene>
    <name evidence="1" type="ORF">AVDCRST_MAG72-1984</name>
</gene>
<dbReference type="AlphaFoldDB" id="A0A6J4MI23"/>
<name>A0A6J4MI23_9ACTN</name>
<proteinExistence type="predicted"/>
<sequence length="87" mass="9305">DPVPRTGAVDVRPAASVHLRHDRPAGLAPGTGGAVVLRSRRVRRLLEGTTCGTCSVEVPVARHAARSRVPRVAGGRRSGRRLVRDRL</sequence>
<protein>
    <submittedName>
        <fullName evidence="1">Uncharacterized protein</fullName>
    </submittedName>
</protein>
<reference evidence="1" key="1">
    <citation type="submission" date="2020-02" db="EMBL/GenBank/DDBJ databases">
        <authorList>
            <person name="Meier V. D."/>
        </authorList>
    </citation>
    <scope>NUCLEOTIDE SEQUENCE</scope>
    <source>
        <strain evidence="1">AVDCRST_MAG72</strain>
    </source>
</reference>
<feature type="non-terminal residue" evidence="1">
    <location>
        <position position="87"/>
    </location>
</feature>
<accession>A0A6J4MI23</accession>
<feature type="non-terminal residue" evidence="1">
    <location>
        <position position="1"/>
    </location>
</feature>
<dbReference type="EMBL" id="CADCUJ010000085">
    <property type="protein sequence ID" value="CAA9357961.1"/>
    <property type="molecule type" value="Genomic_DNA"/>
</dbReference>
<evidence type="ECO:0000313" key="1">
    <source>
        <dbReference type="EMBL" id="CAA9357961.1"/>
    </source>
</evidence>